<dbReference type="Pfam" id="PF25824">
    <property type="entry name" value="DUF7951"/>
    <property type="match status" value="1"/>
</dbReference>
<evidence type="ECO:0000313" key="1">
    <source>
        <dbReference type="Proteomes" id="UP000887540"/>
    </source>
</evidence>
<proteinExistence type="predicted"/>
<organism evidence="1 2">
    <name type="scientific">Acrobeloides nanus</name>
    <dbReference type="NCBI Taxonomy" id="290746"/>
    <lineage>
        <taxon>Eukaryota</taxon>
        <taxon>Metazoa</taxon>
        <taxon>Ecdysozoa</taxon>
        <taxon>Nematoda</taxon>
        <taxon>Chromadorea</taxon>
        <taxon>Rhabditida</taxon>
        <taxon>Tylenchina</taxon>
        <taxon>Cephalobomorpha</taxon>
        <taxon>Cephaloboidea</taxon>
        <taxon>Cephalobidae</taxon>
        <taxon>Acrobeloides</taxon>
    </lineage>
</organism>
<dbReference type="WBParaSite" id="ACRNAN_scaffold4271.g30672.t1">
    <property type="protein sequence ID" value="ACRNAN_scaffold4271.g30672.t1"/>
    <property type="gene ID" value="ACRNAN_scaffold4271.g30672"/>
</dbReference>
<dbReference type="Proteomes" id="UP000887540">
    <property type="component" value="Unplaced"/>
</dbReference>
<name>A0A914DXZ1_9BILA</name>
<keyword evidence="1" id="KW-1185">Reference proteome</keyword>
<dbReference type="InterPro" id="IPR057711">
    <property type="entry name" value="DUF7951"/>
</dbReference>
<reference evidence="2" key="1">
    <citation type="submission" date="2022-11" db="UniProtKB">
        <authorList>
            <consortium name="WormBaseParasite"/>
        </authorList>
    </citation>
    <scope>IDENTIFICATION</scope>
</reference>
<sequence length="391" mass="44431">MTETSNFHTIQVGPSYVLSFDYSENAKKTDSKLITTHLYTKSDKTNSIAEKSFAWPEKELPEVDYDAAQGVLKLKGKRNVGQIPFRLPKLHVRLPEKSTTNGFSINVMPGFKKKRKDEEEEKVPPEHSLFENLQCVIDKPTIESNWTNLTMDCDAFEASTSLIGTGAEKNFPAETQISIAKLILQRAEINSKNAEFLFGRLLKLRIFKARIFGELVQLLLTYESVPLIRIFLKSPATFLVDEIYVKLLRFCAEQDSPADFELFDLLMEKSFTANFLHKYIESSLDSKHVGKILEMGKDMIISNGNDTYKCKRTIDLLSTLMDSYAHKLLWDDSNLPALVKMRSTLNEMIQLISSYSSLMAAHEAKTELPNLTVGPPTDYAVRKVMLKSKYV</sequence>
<dbReference type="AlphaFoldDB" id="A0A914DXZ1"/>
<evidence type="ECO:0000313" key="2">
    <source>
        <dbReference type="WBParaSite" id="ACRNAN_scaffold4271.g30672.t1"/>
    </source>
</evidence>
<protein>
    <submittedName>
        <fullName evidence="2">Uncharacterized protein</fullName>
    </submittedName>
</protein>
<accession>A0A914DXZ1</accession>